<dbReference type="RefSeq" id="WP_098511134.1">
    <property type="nucleotide sequence ID" value="NZ_JBIAKZ010000038.1"/>
</dbReference>
<dbReference type="CDD" id="cd05936">
    <property type="entry name" value="FC-FACS_FadD_like"/>
    <property type="match status" value="1"/>
</dbReference>
<keyword evidence="2" id="KW-0436">Ligase</keyword>
<dbReference type="FunFam" id="3.30.300.30:FF:000008">
    <property type="entry name" value="2,3-dihydroxybenzoate-AMP ligase"/>
    <property type="match status" value="1"/>
</dbReference>
<dbReference type="InterPro" id="IPR000873">
    <property type="entry name" value="AMP-dep_synth/lig_dom"/>
</dbReference>
<dbReference type="InterPro" id="IPR020845">
    <property type="entry name" value="AMP-binding_CS"/>
</dbReference>
<evidence type="ECO:0000313" key="5">
    <source>
        <dbReference type="EMBL" id="PFG47186.1"/>
    </source>
</evidence>
<evidence type="ECO:0000256" key="1">
    <source>
        <dbReference type="ARBA" id="ARBA00006432"/>
    </source>
</evidence>
<dbReference type="PROSITE" id="PS00455">
    <property type="entry name" value="AMP_BINDING"/>
    <property type="match status" value="1"/>
</dbReference>
<dbReference type="SUPFAM" id="SSF56801">
    <property type="entry name" value="Acetyl-CoA synthetase-like"/>
    <property type="match status" value="1"/>
</dbReference>
<comment type="caution">
    <text evidence="5">The sequence shown here is derived from an EMBL/GenBank/DDBJ whole genome shotgun (WGS) entry which is preliminary data.</text>
</comment>
<evidence type="ECO:0000313" key="6">
    <source>
        <dbReference type="Proteomes" id="UP000243542"/>
    </source>
</evidence>
<name>A0A2A9F8Q7_9PSEU</name>
<dbReference type="PANTHER" id="PTHR43767:SF12">
    <property type="entry name" value="AMP-DEPENDENT SYNTHETASE AND LIGASE"/>
    <property type="match status" value="1"/>
</dbReference>
<dbReference type="GO" id="GO:0016877">
    <property type="term" value="F:ligase activity, forming carbon-sulfur bonds"/>
    <property type="evidence" value="ECO:0007669"/>
    <property type="project" value="UniProtKB-ARBA"/>
</dbReference>
<dbReference type="NCBIfam" id="NF004837">
    <property type="entry name" value="PRK06187.1"/>
    <property type="match status" value="1"/>
</dbReference>
<feature type="domain" description="AMP-dependent synthetase/ligase" evidence="3">
    <location>
        <begin position="9"/>
        <end position="375"/>
    </location>
</feature>
<gene>
    <name evidence="5" type="ORF">ATK36_2215</name>
</gene>
<protein>
    <submittedName>
        <fullName evidence="5">Long-chain acyl-CoA synthetase</fullName>
    </submittedName>
</protein>
<evidence type="ECO:0000256" key="2">
    <source>
        <dbReference type="ARBA" id="ARBA00022598"/>
    </source>
</evidence>
<dbReference type="AlphaFoldDB" id="A0A2A9F8Q7"/>
<dbReference type="PANTHER" id="PTHR43767">
    <property type="entry name" value="LONG-CHAIN-FATTY-ACID--COA LIGASE"/>
    <property type="match status" value="1"/>
</dbReference>
<dbReference type="InterPro" id="IPR042099">
    <property type="entry name" value="ANL_N_sf"/>
</dbReference>
<reference evidence="5 6" key="1">
    <citation type="submission" date="2017-10" db="EMBL/GenBank/DDBJ databases">
        <title>Sequencing the genomes of 1000 actinobacteria strains.</title>
        <authorList>
            <person name="Klenk H.-P."/>
        </authorList>
    </citation>
    <scope>NUCLEOTIDE SEQUENCE [LARGE SCALE GENOMIC DNA]</scope>
    <source>
        <strain evidence="5 6">DSM 46092</strain>
    </source>
</reference>
<feature type="domain" description="AMP-binding enzyme C-terminal" evidence="4">
    <location>
        <begin position="425"/>
        <end position="500"/>
    </location>
</feature>
<evidence type="ECO:0000259" key="3">
    <source>
        <dbReference type="Pfam" id="PF00501"/>
    </source>
</evidence>
<dbReference type="Pfam" id="PF13193">
    <property type="entry name" value="AMP-binding_C"/>
    <property type="match status" value="1"/>
</dbReference>
<dbReference type="EMBL" id="PDJK01000002">
    <property type="protein sequence ID" value="PFG47186.1"/>
    <property type="molecule type" value="Genomic_DNA"/>
</dbReference>
<dbReference type="Gene3D" id="3.40.50.12780">
    <property type="entry name" value="N-terminal domain of ligase-like"/>
    <property type="match status" value="1"/>
</dbReference>
<organism evidence="5 6">
    <name type="scientific">Amycolatopsis sulphurea</name>
    <dbReference type="NCBI Taxonomy" id="76022"/>
    <lineage>
        <taxon>Bacteria</taxon>
        <taxon>Bacillati</taxon>
        <taxon>Actinomycetota</taxon>
        <taxon>Actinomycetes</taxon>
        <taxon>Pseudonocardiales</taxon>
        <taxon>Pseudonocardiaceae</taxon>
        <taxon>Amycolatopsis</taxon>
    </lineage>
</organism>
<keyword evidence="6" id="KW-1185">Reference proteome</keyword>
<comment type="similarity">
    <text evidence="1">Belongs to the ATP-dependent AMP-binding enzyme family.</text>
</comment>
<dbReference type="InterPro" id="IPR050237">
    <property type="entry name" value="ATP-dep_AMP-bd_enzyme"/>
</dbReference>
<proteinExistence type="inferred from homology"/>
<dbReference type="InterPro" id="IPR045851">
    <property type="entry name" value="AMP-bd_C_sf"/>
</dbReference>
<sequence length="507" mass="54866">MLNLSMMLTDSARRLPGKVAVRQGCRSMTYREVDQRANQVANLLRDRGIQPGDRVAITCPNVLEFPPVYFGILKAGAVVVPLNTMLKRPEVAYHLSDSGARAYFCVIGDAEAWRGFADTPACEHLVVIDTPGGVLPDGVPTLSDVLQDQPAEDVLVPTEATDTAVILYTSGTTGKPKGAELTHANLVLNAMATLPLFEARQDDVHLVTLPLFHSFGQTVQLNAGFAAGSSLVLLPRFDPRAALQEIVTRGVTFFAGVPTMYWALLSAAESGGAGSGTDLAAVLRVAVSGGAALPVEVLTRFQEVFGVGIREGYGLSETSPTVTFNRLDRAGRPGSIGLPIWGMELRLVDQDWHEVPAGQPGEIAVRGHSVMKGYLGRPEATAEVLRDGWFRTGDIATRDEDGFYFIVDRAKDLIVRGGFNVYPREIEETLMSHPAVSLVAVIGVPDERAGEEVKAFVIRRPGATITGEELIGWCREHLAVYKAPRLVEFRDALPMNSTGKLLKRELR</sequence>
<dbReference type="Pfam" id="PF00501">
    <property type="entry name" value="AMP-binding"/>
    <property type="match status" value="1"/>
</dbReference>
<dbReference type="InterPro" id="IPR025110">
    <property type="entry name" value="AMP-bd_C"/>
</dbReference>
<evidence type="ECO:0000259" key="4">
    <source>
        <dbReference type="Pfam" id="PF13193"/>
    </source>
</evidence>
<dbReference type="Gene3D" id="3.30.300.30">
    <property type="match status" value="1"/>
</dbReference>
<dbReference type="Proteomes" id="UP000243542">
    <property type="component" value="Unassembled WGS sequence"/>
</dbReference>
<accession>A0A2A9F8Q7</accession>